<evidence type="ECO:0000256" key="6">
    <source>
        <dbReference type="ARBA" id="ARBA00023310"/>
    </source>
</evidence>
<keyword evidence="3" id="KW-0375">Hydrogen ion transport</keyword>
<dbReference type="NCBIfam" id="TIGR01145">
    <property type="entry name" value="ATP_synt_delta"/>
    <property type="match status" value="1"/>
</dbReference>
<dbReference type="GO" id="GO:0046933">
    <property type="term" value="F:proton-transporting ATP synthase activity, rotational mechanism"/>
    <property type="evidence" value="ECO:0007669"/>
    <property type="project" value="InterPro"/>
</dbReference>
<proteinExistence type="inferred from homology"/>
<keyword evidence="4" id="KW-0406">Ion transport</keyword>
<dbReference type="SUPFAM" id="SSF47928">
    <property type="entry name" value="N-terminal domain of the delta subunit of the F1F0-ATP synthase"/>
    <property type="match status" value="1"/>
</dbReference>
<dbReference type="GO" id="GO:0016020">
    <property type="term" value="C:membrane"/>
    <property type="evidence" value="ECO:0007669"/>
    <property type="project" value="UniProtKB-SubCell"/>
</dbReference>
<dbReference type="Pfam" id="PF00213">
    <property type="entry name" value="OSCP"/>
    <property type="match status" value="1"/>
</dbReference>
<dbReference type="InterPro" id="IPR000711">
    <property type="entry name" value="ATPase_OSCP/dsu"/>
</dbReference>
<dbReference type="EMBL" id="UINC01216961">
    <property type="protein sequence ID" value="SVE43340.1"/>
    <property type="molecule type" value="Genomic_DNA"/>
</dbReference>
<evidence type="ECO:0000256" key="2">
    <source>
        <dbReference type="ARBA" id="ARBA00022448"/>
    </source>
</evidence>
<dbReference type="InterPro" id="IPR026015">
    <property type="entry name" value="ATP_synth_OSCP/delta_N_sf"/>
</dbReference>
<evidence type="ECO:0000256" key="5">
    <source>
        <dbReference type="ARBA" id="ARBA00023136"/>
    </source>
</evidence>
<dbReference type="AlphaFoldDB" id="A0A383DGB1"/>
<evidence type="ECO:0000313" key="7">
    <source>
        <dbReference type="EMBL" id="SVE43340.1"/>
    </source>
</evidence>
<reference evidence="7" key="1">
    <citation type="submission" date="2018-05" db="EMBL/GenBank/DDBJ databases">
        <authorList>
            <person name="Lanie J.A."/>
            <person name="Ng W.-L."/>
            <person name="Kazmierczak K.M."/>
            <person name="Andrzejewski T.M."/>
            <person name="Davidsen T.M."/>
            <person name="Wayne K.J."/>
            <person name="Tettelin H."/>
            <person name="Glass J.I."/>
            <person name="Rusch D."/>
            <person name="Podicherti R."/>
            <person name="Tsui H.-C.T."/>
            <person name="Winkler M.E."/>
        </authorList>
    </citation>
    <scope>NUCLEOTIDE SEQUENCE</scope>
</reference>
<comment type="subcellular location">
    <subcellularLocation>
        <location evidence="1">Membrane</location>
    </subcellularLocation>
</comment>
<keyword evidence="5" id="KW-0472">Membrane</keyword>
<dbReference type="Gene3D" id="1.10.520.20">
    <property type="entry name" value="N-terminal domain of the delta subunit of the F1F0-ATP synthase"/>
    <property type="match status" value="1"/>
</dbReference>
<evidence type="ECO:0008006" key="8">
    <source>
        <dbReference type="Google" id="ProtNLM"/>
    </source>
</evidence>
<evidence type="ECO:0000256" key="3">
    <source>
        <dbReference type="ARBA" id="ARBA00022781"/>
    </source>
</evidence>
<dbReference type="PANTHER" id="PTHR11910">
    <property type="entry name" value="ATP SYNTHASE DELTA CHAIN"/>
    <property type="match status" value="1"/>
</dbReference>
<keyword evidence="6" id="KW-0066">ATP synthesis</keyword>
<gene>
    <name evidence="7" type="ORF">METZ01_LOCUS496194</name>
</gene>
<dbReference type="PROSITE" id="PS00389">
    <property type="entry name" value="ATPASE_DELTA"/>
    <property type="match status" value="1"/>
</dbReference>
<dbReference type="InterPro" id="IPR020781">
    <property type="entry name" value="ATPase_OSCP/d_CS"/>
</dbReference>
<protein>
    <recommendedName>
        <fullName evidence="8">ATP synthase subunit delta</fullName>
    </recommendedName>
</protein>
<keyword evidence="2" id="KW-0813">Transport</keyword>
<evidence type="ECO:0000256" key="1">
    <source>
        <dbReference type="ARBA" id="ARBA00004370"/>
    </source>
</evidence>
<name>A0A383DGB1_9ZZZZ</name>
<accession>A0A383DGB1</accession>
<organism evidence="7">
    <name type="scientific">marine metagenome</name>
    <dbReference type="NCBI Taxonomy" id="408172"/>
    <lineage>
        <taxon>unclassified sequences</taxon>
        <taxon>metagenomes</taxon>
        <taxon>ecological metagenomes</taxon>
    </lineage>
</organism>
<evidence type="ECO:0000256" key="4">
    <source>
        <dbReference type="ARBA" id="ARBA00023065"/>
    </source>
</evidence>
<sequence>MSVNKGIIKKYSQALYKVAVKEDDINQISNRLHSIKSILKSVPELNQLLITRRVQMEDKMIMLKNILGDIISDIEMDLMVLLMENGHMMLFGEVVKRFDYLLDKNSQVIKIRITSSARLSDDEVQQISSKIENKIQKKVDVKIETDTSIIGGIKLRVGNTLIDGSIYSRLQKMRDTLIQV</sequence>
<dbReference type="HAMAP" id="MF_01416">
    <property type="entry name" value="ATP_synth_delta_bact"/>
    <property type="match status" value="1"/>
</dbReference>
<dbReference type="PRINTS" id="PR00125">
    <property type="entry name" value="ATPASEDELTA"/>
</dbReference>